<keyword evidence="10 17" id="KW-0067">ATP-binding</keyword>
<comment type="catalytic activity">
    <reaction evidence="15">
        <text>L-seryl-[protein] + ATP = O-phospho-L-seryl-[protein] + ADP + H(+)</text>
        <dbReference type="Rhea" id="RHEA:17989"/>
        <dbReference type="Rhea" id="RHEA-COMP:9863"/>
        <dbReference type="Rhea" id="RHEA-COMP:11604"/>
        <dbReference type="ChEBI" id="CHEBI:15378"/>
        <dbReference type="ChEBI" id="CHEBI:29999"/>
        <dbReference type="ChEBI" id="CHEBI:30616"/>
        <dbReference type="ChEBI" id="CHEBI:83421"/>
        <dbReference type="ChEBI" id="CHEBI:456216"/>
    </reaction>
</comment>
<evidence type="ECO:0000256" key="14">
    <source>
        <dbReference type="ARBA" id="ARBA00023180"/>
    </source>
</evidence>
<evidence type="ECO:0000256" key="12">
    <source>
        <dbReference type="ARBA" id="ARBA00023136"/>
    </source>
</evidence>
<proteinExistence type="predicted"/>
<feature type="signal peptide" evidence="19">
    <location>
        <begin position="1"/>
        <end position="24"/>
    </location>
</feature>
<evidence type="ECO:0000256" key="6">
    <source>
        <dbReference type="ARBA" id="ARBA00022729"/>
    </source>
</evidence>
<evidence type="ECO:0000256" key="1">
    <source>
        <dbReference type="ARBA" id="ARBA00004167"/>
    </source>
</evidence>
<dbReference type="FunFam" id="1.10.510.10:FF:000336">
    <property type="entry name" value="Cysteine-rich receptor-like protein kinase 2"/>
    <property type="match status" value="1"/>
</dbReference>
<feature type="binding site" evidence="17">
    <location>
        <position position="354"/>
    </location>
    <ligand>
        <name>ATP</name>
        <dbReference type="ChEBI" id="CHEBI:30616"/>
    </ligand>
</feature>
<name>A0AAV9BR64_ACOGR</name>
<dbReference type="PROSITE" id="PS00107">
    <property type="entry name" value="PROTEIN_KINASE_ATP"/>
    <property type="match status" value="1"/>
</dbReference>
<keyword evidence="12 18" id="KW-0472">Membrane</keyword>
<dbReference type="GO" id="GO:0004674">
    <property type="term" value="F:protein serine/threonine kinase activity"/>
    <property type="evidence" value="ECO:0007669"/>
    <property type="project" value="UniProtKB-KW"/>
</dbReference>
<keyword evidence="9 22" id="KW-0418">Kinase</keyword>
<feature type="transmembrane region" description="Helical" evidence="18">
    <location>
        <begin position="261"/>
        <end position="285"/>
    </location>
</feature>
<dbReference type="InterPro" id="IPR008271">
    <property type="entry name" value="Ser/Thr_kinase_AS"/>
</dbReference>
<dbReference type="Gene3D" id="1.10.510.10">
    <property type="entry name" value="Transferase(Phosphotransferase) domain 1"/>
    <property type="match status" value="1"/>
</dbReference>
<evidence type="ECO:0000256" key="10">
    <source>
        <dbReference type="ARBA" id="ARBA00022840"/>
    </source>
</evidence>
<evidence type="ECO:0000256" key="9">
    <source>
        <dbReference type="ARBA" id="ARBA00022777"/>
    </source>
</evidence>
<dbReference type="FunFam" id="3.30.430.20:FF:000005">
    <property type="entry name" value="Cysteine-rich receptor-like protein kinase 2"/>
    <property type="match status" value="1"/>
</dbReference>
<feature type="chain" id="PRO_5043317145" evidence="19">
    <location>
        <begin position="25"/>
        <end position="652"/>
    </location>
</feature>
<dbReference type="EMBL" id="JAUJYN010000002">
    <property type="protein sequence ID" value="KAK1278807.1"/>
    <property type="molecule type" value="Genomic_DNA"/>
</dbReference>
<dbReference type="InterPro" id="IPR000719">
    <property type="entry name" value="Prot_kinase_dom"/>
</dbReference>
<evidence type="ECO:0000256" key="13">
    <source>
        <dbReference type="ARBA" id="ARBA00023170"/>
    </source>
</evidence>
<keyword evidence="2" id="KW-0723">Serine/threonine-protein kinase</keyword>
<keyword evidence="14" id="KW-0325">Glycoprotein</keyword>
<dbReference type="InterPro" id="IPR001245">
    <property type="entry name" value="Ser-Thr/Tyr_kinase_cat_dom"/>
</dbReference>
<evidence type="ECO:0000259" key="20">
    <source>
        <dbReference type="PROSITE" id="PS50011"/>
    </source>
</evidence>
<dbReference type="AlphaFoldDB" id="A0AAV9BR64"/>
<reference evidence="22" key="2">
    <citation type="submission" date="2023-06" db="EMBL/GenBank/DDBJ databases">
        <authorList>
            <person name="Ma L."/>
            <person name="Liu K.-W."/>
            <person name="Li Z."/>
            <person name="Hsiao Y.-Y."/>
            <person name="Qi Y."/>
            <person name="Fu T."/>
            <person name="Tang G."/>
            <person name="Zhang D."/>
            <person name="Sun W.-H."/>
            <person name="Liu D.-K."/>
            <person name="Li Y."/>
            <person name="Chen G.-Z."/>
            <person name="Liu X.-D."/>
            <person name="Liao X.-Y."/>
            <person name="Jiang Y.-T."/>
            <person name="Yu X."/>
            <person name="Hao Y."/>
            <person name="Huang J."/>
            <person name="Zhao X.-W."/>
            <person name="Ke S."/>
            <person name="Chen Y.-Y."/>
            <person name="Wu W.-L."/>
            <person name="Hsu J.-L."/>
            <person name="Lin Y.-F."/>
            <person name="Huang M.-D."/>
            <person name="Li C.-Y."/>
            <person name="Huang L."/>
            <person name="Wang Z.-W."/>
            <person name="Zhao X."/>
            <person name="Zhong W.-Y."/>
            <person name="Peng D.-H."/>
            <person name="Ahmad S."/>
            <person name="Lan S."/>
            <person name="Zhang J.-S."/>
            <person name="Tsai W.-C."/>
            <person name="Van De Peer Y."/>
            <person name="Liu Z.-J."/>
        </authorList>
    </citation>
    <scope>NUCLEOTIDE SEQUENCE</scope>
    <source>
        <strain evidence="22">SCP</strain>
        <tissue evidence="22">Leaves</tissue>
    </source>
</reference>
<dbReference type="Gene3D" id="3.30.430.20">
    <property type="entry name" value="Gnk2 domain, C-X8-C-X2-C motif"/>
    <property type="match status" value="2"/>
</dbReference>
<dbReference type="InterPro" id="IPR052059">
    <property type="entry name" value="CR_Ser/Thr_kinase"/>
</dbReference>
<keyword evidence="6 19" id="KW-0732">Signal</keyword>
<dbReference type="GO" id="GO:0016020">
    <property type="term" value="C:membrane"/>
    <property type="evidence" value="ECO:0007669"/>
    <property type="project" value="UniProtKB-SubCell"/>
</dbReference>
<evidence type="ECO:0000256" key="17">
    <source>
        <dbReference type="PROSITE-ProRule" id="PRU10141"/>
    </source>
</evidence>
<keyword evidence="8 17" id="KW-0547">Nucleotide-binding</keyword>
<keyword evidence="5 18" id="KW-0812">Transmembrane</keyword>
<evidence type="ECO:0000256" key="15">
    <source>
        <dbReference type="ARBA" id="ARBA00047558"/>
    </source>
</evidence>
<dbReference type="CDD" id="cd14066">
    <property type="entry name" value="STKc_IRAK"/>
    <property type="match status" value="1"/>
</dbReference>
<dbReference type="InterPro" id="IPR017441">
    <property type="entry name" value="Protein_kinase_ATP_BS"/>
</dbReference>
<evidence type="ECO:0000256" key="4">
    <source>
        <dbReference type="ARBA" id="ARBA00022679"/>
    </source>
</evidence>
<feature type="domain" description="Gnk2-homologous" evidence="21">
    <location>
        <begin position="139"/>
        <end position="246"/>
    </location>
</feature>
<evidence type="ECO:0000259" key="21">
    <source>
        <dbReference type="PROSITE" id="PS51473"/>
    </source>
</evidence>
<comment type="catalytic activity">
    <reaction evidence="16">
        <text>L-threonyl-[protein] + ATP = O-phospho-L-threonyl-[protein] + ADP + H(+)</text>
        <dbReference type="Rhea" id="RHEA:46608"/>
        <dbReference type="Rhea" id="RHEA-COMP:11060"/>
        <dbReference type="Rhea" id="RHEA-COMP:11605"/>
        <dbReference type="ChEBI" id="CHEBI:15378"/>
        <dbReference type="ChEBI" id="CHEBI:30013"/>
        <dbReference type="ChEBI" id="CHEBI:30616"/>
        <dbReference type="ChEBI" id="CHEBI:61977"/>
        <dbReference type="ChEBI" id="CHEBI:456216"/>
    </reaction>
</comment>
<feature type="domain" description="Gnk2-homologous" evidence="21">
    <location>
        <begin position="30"/>
        <end position="132"/>
    </location>
</feature>
<evidence type="ECO:0000256" key="19">
    <source>
        <dbReference type="SAM" id="SignalP"/>
    </source>
</evidence>
<dbReference type="InterPro" id="IPR011009">
    <property type="entry name" value="Kinase-like_dom_sf"/>
</dbReference>
<evidence type="ECO:0000256" key="11">
    <source>
        <dbReference type="ARBA" id="ARBA00022989"/>
    </source>
</evidence>
<dbReference type="FunFam" id="3.30.200.20:FF:001208">
    <property type="entry name" value="Putative DUF26-domain receptor-like protein kinase family protein"/>
    <property type="match status" value="1"/>
</dbReference>
<protein>
    <submittedName>
        <fullName evidence="22">Cysteine-rich receptor-like protein kinase 2</fullName>
    </submittedName>
</protein>
<sequence>MWSPTLTSTLLHLLLLLLPSTAEADVETPSTVINTTCSPTKTPNPPTFDVNFINTMETVYQDIARTGFGSSVSGSNSSQPVFGLGQCFSYLSWVDCQLCYSQSRISLPNCLPSASARVYLSGCFLRYDGYNFSAEAIGPSDVSRCGFSQNVSDSAKFADLVGGLVSNLTGEAYNQSGYYKAGQASSMKGRKKLDVYAVALCWRSLNESGCRECLENARERVQGCVPASDGRALNTGCYVRYSTLPFYLPASNSSGGHSSHAWRTIVAVLASVLAALLIIGGLILWRRRVYHHLYDDNEGSSRIIRSIQESNLSFKYEDLKNATMEFKLENKLGQGGYGSVYKGVLPDGREIAVKRLFFNTRQSVDQFFNEVKLISEVQHKNLVKIFGCSVEGPESLLVYEYLCNTSLDKFLFDAFKKNMLNWKRRFGIIVGTAEGLAYLHDSSVVRIIHRDIKAGNILLDEKFRPKISDFGLARYFAEGQSHLSTGLAGTLGYMAPEYIIHGHLTEKADVYSYGVLVLEVLTGQKNSNSVSLSSEGQSLIHAVWKHYNSDTVLEMLDPMVRDECSEEQALKVLHVGLLCTQASPILRPSMWKVVEMLNGKSRDLPAPTEPPFINIRAASLRTDGSGTSTAVNSSSKGPVSVNQLSLSIVRAR</sequence>
<evidence type="ECO:0000256" key="18">
    <source>
        <dbReference type="SAM" id="Phobius"/>
    </source>
</evidence>
<comment type="subcellular location">
    <subcellularLocation>
        <location evidence="1">Membrane</location>
        <topology evidence="1">Single-pass membrane protein</topology>
    </subcellularLocation>
</comment>
<dbReference type="InterPro" id="IPR038408">
    <property type="entry name" value="GNK2_sf"/>
</dbReference>
<dbReference type="PROSITE" id="PS00108">
    <property type="entry name" value="PROTEIN_KINASE_ST"/>
    <property type="match status" value="1"/>
</dbReference>
<dbReference type="Gene3D" id="3.30.200.20">
    <property type="entry name" value="Phosphorylase Kinase, domain 1"/>
    <property type="match status" value="1"/>
</dbReference>
<dbReference type="Pfam" id="PF07714">
    <property type="entry name" value="PK_Tyr_Ser-Thr"/>
    <property type="match status" value="1"/>
</dbReference>
<organism evidence="22 23">
    <name type="scientific">Acorus gramineus</name>
    <name type="common">Dwarf sweet flag</name>
    <dbReference type="NCBI Taxonomy" id="55184"/>
    <lineage>
        <taxon>Eukaryota</taxon>
        <taxon>Viridiplantae</taxon>
        <taxon>Streptophyta</taxon>
        <taxon>Embryophyta</taxon>
        <taxon>Tracheophyta</taxon>
        <taxon>Spermatophyta</taxon>
        <taxon>Magnoliopsida</taxon>
        <taxon>Liliopsida</taxon>
        <taxon>Acoraceae</taxon>
        <taxon>Acorus</taxon>
    </lineage>
</organism>
<evidence type="ECO:0000256" key="8">
    <source>
        <dbReference type="ARBA" id="ARBA00022741"/>
    </source>
</evidence>
<evidence type="ECO:0000256" key="2">
    <source>
        <dbReference type="ARBA" id="ARBA00022527"/>
    </source>
</evidence>
<keyword evidence="3" id="KW-0597">Phosphoprotein</keyword>
<evidence type="ECO:0000256" key="7">
    <source>
        <dbReference type="ARBA" id="ARBA00022737"/>
    </source>
</evidence>
<evidence type="ECO:0000256" key="3">
    <source>
        <dbReference type="ARBA" id="ARBA00022553"/>
    </source>
</evidence>
<keyword evidence="23" id="KW-1185">Reference proteome</keyword>
<dbReference type="Proteomes" id="UP001179952">
    <property type="component" value="Unassembled WGS sequence"/>
</dbReference>
<feature type="domain" description="Protein kinase" evidence="20">
    <location>
        <begin position="326"/>
        <end position="613"/>
    </location>
</feature>
<dbReference type="PROSITE" id="PS50011">
    <property type="entry name" value="PROTEIN_KINASE_DOM"/>
    <property type="match status" value="1"/>
</dbReference>
<gene>
    <name evidence="22" type="ORF">QJS04_geneDACA007069</name>
</gene>
<dbReference type="PROSITE" id="PS51473">
    <property type="entry name" value="GNK2"/>
    <property type="match status" value="2"/>
</dbReference>
<dbReference type="GO" id="GO:0005524">
    <property type="term" value="F:ATP binding"/>
    <property type="evidence" value="ECO:0007669"/>
    <property type="project" value="UniProtKB-UniRule"/>
</dbReference>
<keyword evidence="4" id="KW-0808">Transferase</keyword>
<dbReference type="Pfam" id="PF01657">
    <property type="entry name" value="Stress-antifung"/>
    <property type="match status" value="2"/>
</dbReference>
<evidence type="ECO:0000313" key="22">
    <source>
        <dbReference type="EMBL" id="KAK1278807.1"/>
    </source>
</evidence>
<dbReference type="CDD" id="cd23509">
    <property type="entry name" value="Gnk2-like"/>
    <property type="match status" value="2"/>
</dbReference>
<comment type="caution">
    <text evidence="22">The sequence shown here is derived from an EMBL/GenBank/DDBJ whole genome shotgun (WGS) entry which is preliminary data.</text>
</comment>
<evidence type="ECO:0000256" key="16">
    <source>
        <dbReference type="ARBA" id="ARBA00047951"/>
    </source>
</evidence>
<dbReference type="InterPro" id="IPR002902">
    <property type="entry name" value="GNK2"/>
</dbReference>
<accession>A0AAV9BR64</accession>
<dbReference type="PANTHER" id="PTHR47973">
    <property type="entry name" value="CYSTEINE-RICH RECEPTOR-LIKE PROTEIN KINASE 3"/>
    <property type="match status" value="1"/>
</dbReference>
<dbReference type="FunFam" id="3.30.430.20:FF:000015">
    <property type="entry name" value="Cysteine-rich receptor-like protein kinase 3"/>
    <property type="match status" value="1"/>
</dbReference>
<dbReference type="SMART" id="SM00220">
    <property type="entry name" value="S_TKc"/>
    <property type="match status" value="1"/>
</dbReference>
<keyword evidence="7" id="KW-0677">Repeat</keyword>
<evidence type="ECO:0000313" key="23">
    <source>
        <dbReference type="Proteomes" id="UP001179952"/>
    </source>
</evidence>
<keyword evidence="13 22" id="KW-0675">Receptor</keyword>
<keyword evidence="11 18" id="KW-1133">Transmembrane helix</keyword>
<reference evidence="22" key="1">
    <citation type="journal article" date="2023" name="Nat. Commun.">
        <title>Diploid and tetraploid genomes of Acorus and the evolution of monocots.</title>
        <authorList>
            <person name="Ma L."/>
            <person name="Liu K.W."/>
            <person name="Li Z."/>
            <person name="Hsiao Y.Y."/>
            <person name="Qi Y."/>
            <person name="Fu T."/>
            <person name="Tang G.D."/>
            <person name="Zhang D."/>
            <person name="Sun W.H."/>
            <person name="Liu D.K."/>
            <person name="Li Y."/>
            <person name="Chen G.Z."/>
            <person name="Liu X.D."/>
            <person name="Liao X.Y."/>
            <person name="Jiang Y.T."/>
            <person name="Yu X."/>
            <person name="Hao Y."/>
            <person name="Huang J."/>
            <person name="Zhao X.W."/>
            <person name="Ke S."/>
            <person name="Chen Y.Y."/>
            <person name="Wu W.L."/>
            <person name="Hsu J.L."/>
            <person name="Lin Y.F."/>
            <person name="Huang M.D."/>
            <person name="Li C.Y."/>
            <person name="Huang L."/>
            <person name="Wang Z.W."/>
            <person name="Zhao X."/>
            <person name="Zhong W.Y."/>
            <person name="Peng D.H."/>
            <person name="Ahmad S."/>
            <person name="Lan S."/>
            <person name="Zhang J.S."/>
            <person name="Tsai W.C."/>
            <person name="Van de Peer Y."/>
            <person name="Liu Z.J."/>
        </authorList>
    </citation>
    <scope>NUCLEOTIDE SEQUENCE</scope>
    <source>
        <strain evidence="22">SCP</strain>
    </source>
</reference>
<evidence type="ECO:0000256" key="5">
    <source>
        <dbReference type="ARBA" id="ARBA00022692"/>
    </source>
</evidence>
<dbReference type="SUPFAM" id="SSF56112">
    <property type="entry name" value="Protein kinase-like (PK-like)"/>
    <property type="match status" value="1"/>
</dbReference>